<dbReference type="HOGENOM" id="CLU_631218_0_0_12"/>
<dbReference type="InterPro" id="IPR038071">
    <property type="entry name" value="UROD/MetE-like_sf"/>
</dbReference>
<evidence type="ECO:0008006" key="3">
    <source>
        <dbReference type="Google" id="ProtNLM"/>
    </source>
</evidence>
<name>F5YD53_LEAAZ</name>
<dbReference type="InParanoid" id="F5YD53"/>
<evidence type="ECO:0000313" key="1">
    <source>
        <dbReference type="EMBL" id="AEF83103.1"/>
    </source>
</evidence>
<reference evidence="1 2" key="2">
    <citation type="journal article" date="2011" name="ISME J.">
        <title>RNA-seq reveals cooperative metabolic interactions between two termite-gut spirochete species in co-culture.</title>
        <authorList>
            <person name="Rosenthal A.Z."/>
            <person name="Matson E.G."/>
            <person name="Eldar A."/>
            <person name="Leadbetter J.R."/>
        </authorList>
    </citation>
    <scope>NUCLEOTIDE SEQUENCE [LARGE SCALE GENOMIC DNA]</scope>
    <source>
        <strain evidence="2">ATCC BAA-888 / DSM 13862 / ZAS-9</strain>
    </source>
</reference>
<keyword evidence="2" id="KW-1185">Reference proteome</keyword>
<dbReference type="AlphaFoldDB" id="F5YD53"/>
<dbReference type="EMBL" id="CP001841">
    <property type="protein sequence ID" value="AEF83103.1"/>
    <property type="molecule type" value="Genomic_DNA"/>
</dbReference>
<dbReference type="eggNOG" id="ENOG502Z8AT">
    <property type="taxonomic scope" value="Bacteria"/>
</dbReference>
<gene>
    <name evidence="1" type="ordered locus">TREAZ_2760</name>
</gene>
<dbReference type="OrthoDB" id="1956310at2"/>
<protein>
    <recommendedName>
        <fullName evidence="3">Uroporphyrinogen decarboxylase (URO-D) domain-containing protein</fullName>
    </recommendedName>
</protein>
<evidence type="ECO:0000313" key="2">
    <source>
        <dbReference type="Proteomes" id="UP000009222"/>
    </source>
</evidence>
<reference evidence="2" key="1">
    <citation type="submission" date="2009-12" db="EMBL/GenBank/DDBJ databases">
        <title>Complete sequence of Treponema azotonutricium strain ZAS-9.</title>
        <authorList>
            <person name="Tetu S.G."/>
            <person name="Matson E."/>
            <person name="Ren Q."/>
            <person name="Seshadri R."/>
            <person name="Elbourne L."/>
            <person name="Hassan K.A."/>
            <person name="Durkin A."/>
            <person name="Radune D."/>
            <person name="Mohamoud Y."/>
            <person name="Shay R."/>
            <person name="Jin S."/>
            <person name="Zhang X."/>
            <person name="Lucey K."/>
            <person name="Ballor N.R."/>
            <person name="Ottesen E."/>
            <person name="Rosenthal R."/>
            <person name="Allen A."/>
            <person name="Leadbetter J.R."/>
            <person name="Paulsen I.T."/>
        </authorList>
    </citation>
    <scope>NUCLEOTIDE SEQUENCE [LARGE SCALE GENOMIC DNA]</scope>
    <source>
        <strain evidence="2">ATCC BAA-888 / DSM 13862 / ZAS-9</strain>
    </source>
</reference>
<dbReference type="RefSeq" id="WP_015712774.1">
    <property type="nucleotide sequence ID" value="NC_015577.1"/>
</dbReference>
<dbReference type="KEGG" id="taz:TREAZ_2760"/>
<dbReference type="STRING" id="545695.TREAZ_2760"/>
<dbReference type="Gene3D" id="3.20.20.210">
    <property type="match status" value="1"/>
</dbReference>
<sequence>MSKNEKDRTILRELAAKVAEIAALPVQEEKRKLWRKLNSLKPERPMVTIDQVCWSEMNIDDKLTLRCEDKECRAYEQALRRTLLQWEYFPMDMVVEPFIKVNKAVHNTAFGMTVEEHTLATFESNEVLSHKFENQFNTIDDVMEKIKMPVITHDVAETKRRMEFASSIFDGVIPLREEGYDPYISIWDPIATWMSVEGALYGLVDKPEMMHAMSKRIADGYMIMLDQLEEQGVLCHSQALIHCTGAFTDDLPAPDFNPAKPRAKDIWMFGLAQMFATVSPAMFEEYEIDYMMPIFKRFGLVYYGCCDPLDGKMKEVKKIPNVRKISMSPWAKKERGAEEIGKDFVFSNKPNPAFIAVTSFDGDHVRKDLETTREICKRNGCPLEFIFKDISTVQNEPMRLKQWADIAMEVASR</sequence>
<dbReference type="Proteomes" id="UP000009222">
    <property type="component" value="Chromosome"/>
</dbReference>
<accession>F5YD53</accession>
<organism evidence="1 2">
    <name type="scientific">Leadbettera azotonutricia (strain ATCC BAA-888 / DSM 13862 / ZAS-9)</name>
    <name type="common">Treponema azotonutricium</name>
    <dbReference type="NCBI Taxonomy" id="545695"/>
    <lineage>
        <taxon>Bacteria</taxon>
        <taxon>Pseudomonadati</taxon>
        <taxon>Spirochaetota</taxon>
        <taxon>Spirochaetia</taxon>
        <taxon>Spirochaetales</taxon>
        <taxon>Breznakiellaceae</taxon>
        <taxon>Leadbettera</taxon>
    </lineage>
</organism>
<proteinExistence type="predicted"/>